<evidence type="ECO:0000313" key="2">
    <source>
        <dbReference type="Proteomes" id="UP001172386"/>
    </source>
</evidence>
<dbReference type="EMBL" id="JAPDRQ010000071">
    <property type="protein sequence ID" value="KAJ9656899.1"/>
    <property type="molecule type" value="Genomic_DNA"/>
</dbReference>
<dbReference type="Proteomes" id="UP001172386">
    <property type="component" value="Unassembled WGS sequence"/>
</dbReference>
<gene>
    <name evidence="1" type="ORF">H2198_004652</name>
</gene>
<keyword evidence="2" id="KW-1185">Reference proteome</keyword>
<accession>A0ACC3A8D7</accession>
<name>A0ACC3A8D7_9EURO</name>
<comment type="caution">
    <text evidence="1">The sequence shown here is derived from an EMBL/GenBank/DDBJ whole genome shotgun (WGS) entry which is preliminary data.</text>
</comment>
<evidence type="ECO:0000313" key="1">
    <source>
        <dbReference type="EMBL" id="KAJ9656899.1"/>
    </source>
</evidence>
<proteinExistence type="predicted"/>
<sequence>MTFVVLPASIPEIREVYDAYFAAFEGELVTEVLFPWDVNNNEFREGHTNHTLGYWHKDNVQYTFKCIDTESGEIVGMSLWDVYWRERSEDERRLPAVDWLQGQQKERAQKFIQAFWEKKEALVGGKKHVYCHVVAVHPKYQRRGVGSMLTKPGIDIAEQLRVPVYLEATDKAIKMYSDLGFEKLRGGVHLGPEIVGGQDHLEAPIMVRMPASLDLANFSQWARRSSV</sequence>
<protein>
    <submittedName>
        <fullName evidence="1">Uncharacterized protein</fullName>
    </submittedName>
</protein>
<organism evidence="1 2">
    <name type="scientific">Neophaeococcomyces mojaviensis</name>
    <dbReference type="NCBI Taxonomy" id="3383035"/>
    <lineage>
        <taxon>Eukaryota</taxon>
        <taxon>Fungi</taxon>
        <taxon>Dikarya</taxon>
        <taxon>Ascomycota</taxon>
        <taxon>Pezizomycotina</taxon>
        <taxon>Eurotiomycetes</taxon>
        <taxon>Chaetothyriomycetidae</taxon>
        <taxon>Chaetothyriales</taxon>
        <taxon>Chaetothyriales incertae sedis</taxon>
        <taxon>Neophaeococcomyces</taxon>
    </lineage>
</organism>
<reference evidence="1" key="1">
    <citation type="submission" date="2022-10" db="EMBL/GenBank/DDBJ databases">
        <title>Culturing micro-colonial fungi from biological soil crusts in the Mojave desert and describing Neophaeococcomyces mojavensis, and introducing the new genera and species Taxawa tesnikishii.</title>
        <authorList>
            <person name="Kurbessoian T."/>
            <person name="Stajich J.E."/>
        </authorList>
    </citation>
    <scope>NUCLEOTIDE SEQUENCE</scope>
    <source>
        <strain evidence="1">JES_112</strain>
    </source>
</reference>